<dbReference type="InterPro" id="IPR025657">
    <property type="entry name" value="RadC_JAB"/>
</dbReference>
<evidence type="ECO:0000259" key="7">
    <source>
        <dbReference type="PROSITE" id="PS50249"/>
    </source>
</evidence>
<dbReference type="PANTHER" id="PTHR30471">
    <property type="entry name" value="DNA REPAIR PROTEIN RADC"/>
    <property type="match status" value="1"/>
</dbReference>
<comment type="caution">
    <text evidence="8">The sequence shown here is derived from an EMBL/GenBank/DDBJ whole genome shotgun (WGS) entry which is preliminary data.</text>
</comment>
<gene>
    <name evidence="8" type="ORF">VHP8226_00246</name>
</gene>
<keyword evidence="9" id="KW-1185">Reference proteome</keyword>
<evidence type="ECO:0000256" key="4">
    <source>
        <dbReference type="ARBA" id="ARBA00022833"/>
    </source>
</evidence>
<dbReference type="NCBIfam" id="NF000642">
    <property type="entry name" value="PRK00024.1"/>
    <property type="match status" value="1"/>
</dbReference>
<protein>
    <recommendedName>
        <fullName evidence="7">MPN domain-containing protein</fullName>
    </recommendedName>
</protein>
<dbReference type="PROSITE" id="PS01302">
    <property type="entry name" value="UPF0758"/>
    <property type="match status" value="1"/>
</dbReference>
<dbReference type="PANTHER" id="PTHR30471:SF3">
    <property type="entry name" value="UPF0758 PROTEIN YEES-RELATED"/>
    <property type="match status" value="1"/>
</dbReference>
<keyword evidence="1" id="KW-0645">Protease</keyword>
<dbReference type="Pfam" id="PF20582">
    <property type="entry name" value="UPF0758_N"/>
    <property type="match status" value="1"/>
</dbReference>
<dbReference type="InterPro" id="IPR001405">
    <property type="entry name" value="UPF0758"/>
</dbReference>
<keyword evidence="4" id="KW-0862">Zinc</keyword>
<dbReference type="InterPro" id="IPR020891">
    <property type="entry name" value="UPF0758_CS"/>
</dbReference>
<dbReference type="SUPFAM" id="SSF102712">
    <property type="entry name" value="JAB1/MPN domain"/>
    <property type="match status" value="1"/>
</dbReference>
<evidence type="ECO:0000256" key="6">
    <source>
        <dbReference type="RuleBase" id="RU003797"/>
    </source>
</evidence>
<reference evidence="8" key="1">
    <citation type="submission" date="2021-12" db="EMBL/GenBank/DDBJ databases">
        <authorList>
            <person name="Rodrigo-Torres L."/>
            <person name="Arahal R. D."/>
            <person name="Lucena T."/>
        </authorList>
    </citation>
    <scope>NUCLEOTIDE SEQUENCE</scope>
    <source>
        <strain evidence="8">CECT 8226</strain>
    </source>
</reference>
<dbReference type="EMBL" id="CAKLCM010000001">
    <property type="protein sequence ID" value="CAH0524419.1"/>
    <property type="molecule type" value="Genomic_DNA"/>
</dbReference>
<dbReference type="Gene3D" id="1.10.150.20">
    <property type="entry name" value="5' to 3' exonuclease, C-terminal subdomain"/>
    <property type="match status" value="1"/>
</dbReference>
<dbReference type="InterPro" id="IPR037518">
    <property type="entry name" value="MPN"/>
</dbReference>
<dbReference type="InterPro" id="IPR046778">
    <property type="entry name" value="UPF0758_N"/>
</dbReference>
<keyword evidence="3" id="KW-0378">Hydrolase</keyword>
<comment type="similarity">
    <text evidence="6">Belongs to the UPF0758 family.</text>
</comment>
<evidence type="ECO:0000256" key="5">
    <source>
        <dbReference type="ARBA" id="ARBA00023049"/>
    </source>
</evidence>
<dbReference type="PROSITE" id="PS50249">
    <property type="entry name" value="MPN"/>
    <property type="match status" value="1"/>
</dbReference>
<dbReference type="InterPro" id="IPR010994">
    <property type="entry name" value="RuvA_2-like"/>
</dbReference>
<dbReference type="RefSeq" id="WP_237483338.1">
    <property type="nucleotide sequence ID" value="NZ_CAKLCM010000001.1"/>
</dbReference>
<evidence type="ECO:0000256" key="2">
    <source>
        <dbReference type="ARBA" id="ARBA00022723"/>
    </source>
</evidence>
<name>A0ABM8ZDZ4_9VIBR</name>
<keyword evidence="2" id="KW-0479">Metal-binding</keyword>
<dbReference type="Gene3D" id="3.40.140.10">
    <property type="entry name" value="Cytidine Deaminase, domain 2"/>
    <property type="match status" value="1"/>
</dbReference>
<accession>A0ABM8ZDZ4</accession>
<keyword evidence="5" id="KW-0482">Metalloprotease</keyword>
<organism evidence="8 9">
    <name type="scientific">Vibrio hippocampi</name>
    <dbReference type="NCBI Taxonomy" id="654686"/>
    <lineage>
        <taxon>Bacteria</taxon>
        <taxon>Pseudomonadati</taxon>
        <taxon>Pseudomonadota</taxon>
        <taxon>Gammaproteobacteria</taxon>
        <taxon>Vibrionales</taxon>
        <taxon>Vibrionaceae</taxon>
        <taxon>Vibrio</taxon>
    </lineage>
</organism>
<feature type="domain" description="MPN" evidence="7">
    <location>
        <begin position="101"/>
        <end position="223"/>
    </location>
</feature>
<evidence type="ECO:0000256" key="3">
    <source>
        <dbReference type="ARBA" id="ARBA00022801"/>
    </source>
</evidence>
<dbReference type="SUPFAM" id="SSF47781">
    <property type="entry name" value="RuvA domain 2-like"/>
    <property type="match status" value="1"/>
</dbReference>
<dbReference type="CDD" id="cd08071">
    <property type="entry name" value="MPN_DUF2466"/>
    <property type="match status" value="1"/>
</dbReference>
<evidence type="ECO:0000256" key="1">
    <source>
        <dbReference type="ARBA" id="ARBA00022670"/>
    </source>
</evidence>
<evidence type="ECO:0000313" key="9">
    <source>
        <dbReference type="Proteomes" id="UP000838160"/>
    </source>
</evidence>
<dbReference type="Pfam" id="PF04002">
    <property type="entry name" value="RadC"/>
    <property type="match status" value="1"/>
</dbReference>
<dbReference type="Proteomes" id="UP000838160">
    <property type="component" value="Unassembled WGS sequence"/>
</dbReference>
<sequence length="223" mass="25199">MLKSLPNDSRPREKLLTRGSHTLTDAELLAIFLRTGTRGVNVIQLADQLLREFGSLRALFSAPVDEFCRHKGLGTAKYTQLQAVLEMSHRYLSETITRGDALISSQQTEKYLTHKLRHRTREAFYVLFLDTQHRLIAEEMMFEGTLDSASIYPREIVKHALEHNAKGIILAHNHPSGIAEPSESDRRVTRRIADAVALVDISLLDHFVIGDGQVVSFAERGWI</sequence>
<proteinExistence type="inferred from homology"/>
<dbReference type="NCBIfam" id="TIGR00608">
    <property type="entry name" value="radc"/>
    <property type="match status" value="1"/>
</dbReference>
<evidence type="ECO:0000313" key="8">
    <source>
        <dbReference type="EMBL" id="CAH0524419.1"/>
    </source>
</evidence>